<keyword evidence="8" id="KW-0375">Hydrogen ion transport</keyword>
<dbReference type="Pfam" id="PF01496">
    <property type="entry name" value="V_ATPase_I"/>
    <property type="match status" value="1"/>
</dbReference>
<evidence type="ECO:0000313" key="10">
    <source>
        <dbReference type="Proteomes" id="UP000008983"/>
    </source>
</evidence>
<dbReference type="GO" id="GO:0046961">
    <property type="term" value="F:proton-transporting ATPase activity, rotational mechanism"/>
    <property type="evidence" value="ECO:0007669"/>
    <property type="project" value="InterPro"/>
</dbReference>
<dbReference type="OMA" id="HERMEMN"/>
<dbReference type="GO" id="GO:0016471">
    <property type="term" value="C:vacuolar proton-transporting V-type ATPase complex"/>
    <property type="evidence" value="ECO:0007669"/>
    <property type="project" value="TreeGrafter"/>
</dbReference>
<proteinExistence type="inferred from homology"/>
<organism evidence="9 10">
    <name type="scientific">Ichthyophthirius multifiliis</name>
    <name type="common">White spot disease agent</name>
    <name type="synonym">Ich</name>
    <dbReference type="NCBI Taxonomy" id="5932"/>
    <lineage>
        <taxon>Eukaryota</taxon>
        <taxon>Sar</taxon>
        <taxon>Alveolata</taxon>
        <taxon>Ciliophora</taxon>
        <taxon>Intramacronucleata</taxon>
        <taxon>Oligohymenophorea</taxon>
        <taxon>Hymenostomatida</taxon>
        <taxon>Ophryoglenina</taxon>
        <taxon>Ichthyophthirius</taxon>
    </lineage>
</organism>
<keyword evidence="7" id="KW-0472">Membrane</keyword>
<keyword evidence="3 8" id="KW-0813">Transport</keyword>
<keyword evidence="6 8" id="KW-0406">Ion transport</keyword>
<keyword evidence="10" id="KW-1185">Reference proteome</keyword>
<dbReference type="PANTHER" id="PTHR11629">
    <property type="entry name" value="VACUOLAR PROTON ATPASES"/>
    <property type="match status" value="1"/>
</dbReference>
<dbReference type="Proteomes" id="UP000008983">
    <property type="component" value="Unassembled WGS sequence"/>
</dbReference>
<name>G0R115_ICHMU</name>
<evidence type="ECO:0000313" key="9">
    <source>
        <dbReference type="EMBL" id="EGR28846.1"/>
    </source>
</evidence>
<evidence type="ECO:0000256" key="1">
    <source>
        <dbReference type="ARBA" id="ARBA00004141"/>
    </source>
</evidence>
<dbReference type="OrthoDB" id="10264220at2759"/>
<evidence type="ECO:0000256" key="8">
    <source>
        <dbReference type="RuleBase" id="RU361189"/>
    </source>
</evidence>
<dbReference type="GeneID" id="14904929"/>
<dbReference type="GO" id="GO:0007035">
    <property type="term" value="P:vacuolar acidification"/>
    <property type="evidence" value="ECO:0007669"/>
    <property type="project" value="TreeGrafter"/>
</dbReference>
<sequence>MSIFRSEDMKYCRLVVPSESAWETINELGKINALHQIDQEPEVSAMHRPYFNYVKRCDEVLFSLQNIQNQIIRFQGIIKKPTDIQNIINNAFKNAVQQQNRAGHTFFENLESETFQNNNLLNDQISNLDNIYEKQKYLKENHLVLLKAIELIGDSFFESSDRYLDNQNQQQFTNDQIKGGLLNKICGVINSDDQVRFSKMLFRLTRGNILMKMSDLDTEQSLKGINNKQQQLQKQQKKRTVFFIVFQGQQGGIIHSKVNRMCDAFLLVNIISLRLKISITSAYQSLIQLLERVNRFFV</sequence>
<evidence type="ECO:0000256" key="4">
    <source>
        <dbReference type="ARBA" id="ARBA00022692"/>
    </source>
</evidence>
<evidence type="ECO:0000256" key="3">
    <source>
        <dbReference type="ARBA" id="ARBA00022448"/>
    </source>
</evidence>
<keyword evidence="4" id="KW-0812">Transmembrane</keyword>
<evidence type="ECO:0000256" key="2">
    <source>
        <dbReference type="ARBA" id="ARBA00009904"/>
    </source>
</evidence>
<dbReference type="InterPro" id="IPR002490">
    <property type="entry name" value="V-ATPase_116kDa_su"/>
</dbReference>
<comment type="subcellular location">
    <subcellularLocation>
        <location evidence="1">Membrane</location>
        <topology evidence="1">Multi-pass membrane protein</topology>
    </subcellularLocation>
</comment>
<gene>
    <name evidence="9" type="ORF">IMG5_168000</name>
</gene>
<comment type="function">
    <text evidence="8">Essential component of the vacuolar proton pump (V-ATPase), a multimeric enzyme that catalyzes the translocation of protons across the membranes. Required for assembly and activity of the V-ATPase.</text>
</comment>
<dbReference type="RefSeq" id="XP_004030082.1">
    <property type="nucleotide sequence ID" value="XM_004030034.1"/>
</dbReference>
<protein>
    <recommendedName>
        <fullName evidence="8">V-type proton ATPase subunit a</fullName>
    </recommendedName>
</protein>
<evidence type="ECO:0000256" key="6">
    <source>
        <dbReference type="ARBA" id="ARBA00023065"/>
    </source>
</evidence>
<dbReference type="AlphaFoldDB" id="G0R115"/>
<accession>G0R115</accession>
<dbReference type="eggNOG" id="KOG2189">
    <property type="taxonomic scope" value="Eukaryota"/>
</dbReference>
<dbReference type="STRING" id="857967.G0R115"/>
<dbReference type="GO" id="GO:0051117">
    <property type="term" value="F:ATPase binding"/>
    <property type="evidence" value="ECO:0007669"/>
    <property type="project" value="TreeGrafter"/>
</dbReference>
<keyword evidence="5" id="KW-1133">Transmembrane helix</keyword>
<dbReference type="EMBL" id="GL984207">
    <property type="protein sequence ID" value="EGR28846.1"/>
    <property type="molecule type" value="Genomic_DNA"/>
</dbReference>
<dbReference type="GO" id="GO:0033179">
    <property type="term" value="C:proton-transporting V-type ATPase, V0 domain"/>
    <property type="evidence" value="ECO:0007669"/>
    <property type="project" value="InterPro"/>
</dbReference>
<dbReference type="PANTHER" id="PTHR11629:SF63">
    <property type="entry name" value="V-TYPE PROTON ATPASE SUBUNIT A"/>
    <property type="match status" value="1"/>
</dbReference>
<reference evidence="9 10" key="1">
    <citation type="submission" date="2011-07" db="EMBL/GenBank/DDBJ databases">
        <authorList>
            <person name="Coyne R."/>
            <person name="Brami D."/>
            <person name="Johnson J."/>
            <person name="Hostetler J."/>
            <person name="Hannick L."/>
            <person name="Clark T."/>
            <person name="Cassidy-Hanley D."/>
            <person name="Inman J."/>
        </authorList>
    </citation>
    <scope>NUCLEOTIDE SEQUENCE [LARGE SCALE GENOMIC DNA]</scope>
    <source>
        <strain evidence="9 10">G5</strain>
    </source>
</reference>
<dbReference type="InParanoid" id="G0R115"/>
<evidence type="ECO:0000256" key="5">
    <source>
        <dbReference type="ARBA" id="ARBA00022989"/>
    </source>
</evidence>
<evidence type="ECO:0000256" key="7">
    <source>
        <dbReference type="ARBA" id="ARBA00023136"/>
    </source>
</evidence>
<comment type="similarity">
    <text evidence="2 8">Belongs to the V-ATPase 116 kDa subunit family.</text>
</comment>